<dbReference type="RefSeq" id="WP_104762394.1">
    <property type="nucleotide sequence ID" value="NZ_FZPM01000004.1"/>
</dbReference>
<comment type="caution">
    <text evidence="8">The sequence shown here is derived from an EMBL/GenBank/DDBJ whole genome shotgun (WGS) entry which is preliminary data.</text>
</comment>
<keyword evidence="9" id="KW-1185">Reference proteome</keyword>
<accession>A0A3D8J795</accession>
<keyword evidence="4 6" id="KW-1133">Transmembrane helix</keyword>
<sequence>MEFVKGAKENTIRTDNGFNAPKRAFTRYFYNHNMGGVTFSSTKLLLPDFAPAEILFIRLFIAYIFLCFLCRKSIGFTKFSNELLFVIAGLSGGCLYFLTENIALQYTTASNASLLVSINPFFTGLLFAIIYRKKLSRNFILGFLVSFVGIFLMIFQGKFSLEIYPIGDFLCLLAGIIWSVYTLFLEMIFARFRGYSHLAFLKKIFFYGLLFALPFALYQSGILSGDFRALQDSARYINAMNLANLLFLGLIASGLCYLSWNTALKLLGSLKASAYIYGVPVIGVIAACVSLKESLSYCIIIGGLLTLFGLFLSQRK</sequence>
<comment type="subcellular location">
    <subcellularLocation>
        <location evidence="1">Cell membrane</location>
        <topology evidence="1">Multi-pass membrane protein</topology>
    </subcellularLocation>
</comment>
<feature type="transmembrane region" description="Helical" evidence="6">
    <location>
        <begin position="111"/>
        <end position="131"/>
    </location>
</feature>
<evidence type="ECO:0000313" key="8">
    <source>
        <dbReference type="EMBL" id="RDU72764.1"/>
    </source>
</evidence>
<protein>
    <submittedName>
        <fullName evidence="8">EamA/RhaT family transporter</fullName>
    </submittedName>
</protein>
<dbReference type="PANTHER" id="PTHR42920">
    <property type="entry name" value="OS03G0707200 PROTEIN-RELATED"/>
    <property type="match status" value="1"/>
</dbReference>
<evidence type="ECO:0000256" key="2">
    <source>
        <dbReference type="ARBA" id="ARBA00022475"/>
    </source>
</evidence>
<dbReference type="Pfam" id="PF00892">
    <property type="entry name" value="EamA"/>
    <property type="match status" value="2"/>
</dbReference>
<dbReference type="EMBL" id="NXLW01000005">
    <property type="protein sequence ID" value="RDU72764.1"/>
    <property type="molecule type" value="Genomic_DNA"/>
</dbReference>
<dbReference type="OrthoDB" id="4167046at2"/>
<dbReference type="InterPro" id="IPR051258">
    <property type="entry name" value="Diverse_Substrate_Transporter"/>
</dbReference>
<keyword evidence="5 6" id="KW-0472">Membrane</keyword>
<feature type="transmembrane region" description="Helical" evidence="6">
    <location>
        <begin position="163"/>
        <end position="184"/>
    </location>
</feature>
<keyword evidence="2" id="KW-1003">Cell membrane</keyword>
<evidence type="ECO:0000256" key="5">
    <source>
        <dbReference type="ARBA" id="ARBA00023136"/>
    </source>
</evidence>
<feature type="domain" description="EamA" evidence="7">
    <location>
        <begin position="166"/>
        <end position="312"/>
    </location>
</feature>
<dbReference type="PANTHER" id="PTHR42920:SF11">
    <property type="entry name" value="INNER MEMBRANE PROTEIN YTFF"/>
    <property type="match status" value="1"/>
</dbReference>
<dbReference type="AlphaFoldDB" id="A0A3D8J795"/>
<evidence type="ECO:0000256" key="1">
    <source>
        <dbReference type="ARBA" id="ARBA00004651"/>
    </source>
</evidence>
<feature type="transmembrane region" description="Helical" evidence="6">
    <location>
        <begin position="138"/>
        <end position="157"/>
    </location>
</feature>
<proteinExistence type="predicted"/>
<feature type="transmembrane region" description="Helical" evidence="6">
    <location>
        <begin position="82"/>
        <end position="99"/>
    </location>
</feature>
<dbReference type="SUPFAM" id="SSF103481">
    <property type="entry name" value="Multidrug resistance efflux transporter EmrE"/>
    <property type="match status" value="2"/>
</dbReference>
<evidence type="ECO:0000313" key="9">
    <source>
        <dbReference type="Proteomes" id="UP000256424"/>
    </source>
</evidence>
<name>A0A3D8J795_9HELI</name>
<feature type="transmembrane region" description="Helical" evidence="6">
    <location>
        <begin position="49"/>
        <end position="70"/>
    </location>
</feature>
<feature type="transmembrane region" description="Helical" evidence="6">
    <location>
        <begin position="242"/>
        <end position="260"/>
    </location>
</feature>
<keyword evidence="3 6" id="KW-0812">Transmembrane</keyword>
<evidence type="ECO:0000256" key="6">
    <source>
        <dbReference type="SAM" id="Phobius"/>
    </source>
</evidence>
<gene>
    <name evidence="8" type="ORF">CQA66_04015</name>
</gene>
<evidence type="ECO:0000259" key="7">
    <source>
        <dbReference type="Pfam" id="PF00892"/>
    </source>
</evidence>
<feature type="transmembrane region" description="Helical" evidence="6">
    <location>
        <begin position="204"/>
        <end position="222"/>
    </location>
</feature>
<dbReference type="Proteomes" id="UP000256424">
    <property type="component" value="Unassembled WGS sequence"/>
</dbReference>
<dbReference type="InterPro" id="IPR000620">
    <property type="entry name" value="EamA_dom"/>
</dbReference>
<dbReference type="InterPro" id="IPR037185">
    <property type="entry name" value="EmrE-like"/>
</dbReference>
<dbReference type="GO" id="GO:0005886">
    <property type="term" value="C:plasma membrane"/>
    <property type="evidence" value="ECO:0007669"/>
    <property type="project" value="UniProtKB-SubCell"/>
</dbReference>
<feature type="transmembrane region" description="Helical" evidence="6">
    <location>
        <begin position="294"/>
        <end position="312"/>
    </location>
</feature>
<organism evidence="8 9">
    <name type="scientific">Helicobacter aurati</name>
    <dbReference type="NCBI Taxonomy" id="137778"/>
    <lineage>
        <taxon>Bacteria</taxon>
        <taxon>Pseudomonadati</taxon>
        <taxon>Campylobacterota</taxon>
        <taxon>Epsilonproteobacteria</taxon>
        <taxon>Campylobacterales</taxon>
        <taxon>Helicobacteraceae</taxon>
        <taxon>Helicobacter</taxon>
    </lineage>
</organism>
<feature type="transmembrane region" description="Helical" evidence="6">
    <location>
        <begin position="272"/>
        <end position="288"/>
    </location>
</feature>
<evidence type="ECO:0000256" key="4">
    <source>
        <dbReference type="ARBA" id="ARBA00022989"/>
    </source>
</evidence>
<evidence type="ECO:0000256" key="3">
    <source>
        <dbReference type="ARBA" id="ARBA00022692"/>
    </source>
</evidence>
<feature type="domain" description="EamA" evidence="7">
    <location>
        <begin position="36"/>
        <end position="154"/>
    </location>
</feature>
<reference evidence="8 9" key="1">
    <citation type="submission" date="2018-04" db="EMBL/GenBank/DDBJ databases">
        <title>Novel Campyloabacter and Helicobacter Species and Strains.</title>
        <authorList>
            <person name="Mannion A.J."/>
            <person name="Shen Z."/>
            <person name="Fox J.G."/>
        </authorList>
    </citation>
    <scope>NUCLEOTIDE SEQUENCE [LARGE SCALE GENOMIC DNA]</scope>
    <source>
        <strain evidence="8 9">MIT 97-5075</strain>
    </source>
</reference>